<dbReference type="EMBL" id="LR131273">
    <property type="protein sequence ID" value="VDR39246.1"/>
    <property type="molecule type" value="Genomic_DNA"/>
</dbReference>
<evidence type="ECO:0000256" key="4">
    <source>
        <dbReference type="ARBA" id="ARBA00023004"/>
    </source>
</evidence>
<evidence type="ECO:0000259" key="7">
    <source>
        <dbReference type="PROSITE" id="PS51471"/>
    </source>
</evidence>
<dbReference type="Pfam" id="PF13532">
    <property type="entry name" value="2OG-FeII_Oxy_2"/>
    <property type="match status" value="1"/>
</dbReference>
<evidence type="ECO:0000256" key="1">
    <source>
        <dbReference type="ARBA" id="ARBA00022723"/>
    </source>
</evidence>
<dbReference type="OrthoDB" id="9796932at2"/>
<reference evidence="8 9" key="1">
    <citation type="submission" date="2018-12" db="EMBL/GenBank/DDBJ databases">
        <authorList>
            <consortium name="Pathogen Informatics"/>
        </authorList>
    </citation>
    <scope>NUCLEOTIDE SEQUENCE [LARGE SCALE GENOMIC DNA]</scope>
    <source>
        <strain evidence="8 9">NCTC10741</strain>
    </source>
</reference>
<dbReference type="GO" id="GO:0035515">
    <property type="term" value="F:oxidative RNA demethylase activity"/>
    <property type="evidence" value="ECO:0007669"/>
    <property type="project" value="TreeGrafter"/>
</dbReference>
<dbReference type="GO" id="GO:0008198">
    <property type="term" value="F:ferrous iron binding"/>
    <property type="evidence" value="ECO:0007669"/>
    <property type="project" value="TreeGrafter"/>
</dbReference>
<keyword evidence="3 8" id="KW-0560">Oxidoreductase</keyword>
<sequence>MSYRLLDASGRTYASAVRGAWGGHRRSRIYGRLDCPSALRAIARGGYAAQRVFFADERTAVAAGFRPCAVCCPDRYAAWKAGARPPDGHDERRWTVVARPPEADGGPTLFPPDRRPVTLAPGAHLVRGWLDLRQQEWIVRRFREWTAGPVPIRAATVRGHPMSVRTVCLGWHWQPYRYTRVATDVNGARVLPFPDWLVRAGRRALADTGHDAGEVARYTPDTALVNFYDAAARMGMHQDKDEVSRAPVVSLSIGDTCTFRLGNTENRNRPYTDVTLESGDLVVFGGPSRLAFHGVTAVHAGTAPPGCGLDAGRINLTLRETGLTD</sequence>
<dbReference type="InterPro" id="IPR004574">
    <property type="entry name" value="Alkb"/>
</dbReference>
<dbReference type="GO" id="GO:0006355">
    <property type="term" value="P:regulation of DNA-templated transcription"/>
    <property type="evidence" value="ECO:0007669"/>
    <property type="project" value="InterPro"/>
</dbReference>
<feature type="binding site" evidence="6">
    <location>
        <position position="239"/>
    </location>
    <ligand>
        <name>Fe cation</name>
        <dbReference type="ChEBI" id="CHEBI:24875"/>
        <note>catalytic</note>
    </ligand>
</feature>
<dbReference type="PROSITE" id="PS51471">
    <property type="entry name" value="FE2OG_OXY"/>
    <property type="match status" value="1"/>
</dbReference>
<dbReference type="InterPro" id="IPR004026">
    <property type="entry name" value="Ada_DNA_repair_Zn-bd"/>
</dbReference>
<gene>
    <name evidence="8" type="primary">alkB</name>
    <name evidence="8" type="ORF">NCTC10741_02383</name>
</gene>
<evidence type="ECO:0000313" key="9">
    <source>
        <dbReference type="Proteomes" id="UP000271626"/>
    </source>
</evidence>
<dbReference type="Gene3D" id="3.40.10.10">
    <property type="entry name" value="DNA Methylphosphotriester Repair Domain"/>
    <property type="match status" value="1"/>
</dbReference>
<keyword evidence="2 8" id="KW-0223">Dioxygenase</keyword>
<dbReference type="GO" id="GO:0008270">
    <property type="term" value="F:zinc ion binding"/>
    <property type="evidence" value="ECO:0007669"/>
    <property type="project" value="InterPro"/>
</dbReference>
<feature type="domain" description="Fe2OG dioxygenase" evidence="7">
    <location>
        <begin position="219"/>
        <end position="322"/>
    </location>
</feature>
<comment type="cofactor">
    <cofactor evidence="6">
        <name>Fe(2+)</name>
        <dbReference type="ChEBI" id="CHEBI:29033"/>
    </cofactor>
    <text evidence="6">Binds 1 Fe(2+) ion per subunit.</text>
</comment>
<dbReference type="EC" id="1.14.11.-" evidence="8"/>
<dbReference type="GO" id="GO:0006281">
    <property type="term" value="P:DNA repair"/>
    <property type="evidence" value="ECO:0007669"/>
    <property type="project" value="InterPro"/>
</dbReference>
<dbReference type="InterPro" id="IPR027450">
    <property type="entry name" value="AlkB-like"/>
</dbReference>
<feature type="binding site" evidence="6">
    <location>
        <position position="293"/>
    </location>
    <ligand>
        <name>Fe cation</name>
        <dbReference type="ChEBI" id="CHEBI:24875"/>
        <note>catalytic</note>
    </ligand>
</feature>
<dbReference type="GO" id="GO:0003677">
    <property type="term" value="F:DNA binding"/>
    <property type="evidence" value="ECO:0007669"/>
    <property type="project" value="InterPro"/>
</dbReference>
<proteinExistence type="predicted"/>
<evidence type="ECO:0000256" key="6">
    <source>
        <dbReference type="PIRSR" id="PIRSR604574-2"/>
    </source>
</evidence>
<dbReference type="InterPro" id="IPR035451">
    <property type="entry name" value="Ada-like_dom_sf"/>
</dbReference>
<dbReference type="Proteomes" id="UP000271626">
    <property type="component" value="Chromosome"/>
</dbReference>
<keyword evidence="4 6" id="KW-0408">Iron</keyword>
<dbReference type="PANTHER" id="PTHR16557">
    <property type="entry name" value="ALKYLATED DNA REPAIR PROTEIN ALKB-RELATED"/>
    <property type="match status" value="1"/>
</dbReference>
<dbReference type="GO" id="GO:0008168">
    <property type="term" value="F:methyltransferase activity"/>
    <property type="evidence" value="ECO:0007669"/>
    <property type="project" value="InterPro"/>
</dbReference>
<evidence type="ECO:0000256" key="5">
    <source>
        <dbReference type="ARBA" id="ARBA00023159"/>
    </source>
</evidence>
<keyword evidence="5" id="KW-0010">Activator</keyword>
<protein>
    <submittedName>
        <fullName evidence="8">Alpha-ketoglutarate-dependent dioxygenase AlkB</fullName>
        <ecNumber evidence="8">1.14.11.-</ecNumber>
    </submittedName>
</protein>
<dbReference type="PANTHER" id="PTHR16557:SF2">
    <property type="entry name" value="NUCLEIC ACID DIOXYGENASE ALKBH1"/>
    <property type="match status" value="1"/>
</dbReference>
<accession>A0A3P8MCK5</accession>
<keyword evidence="1 6" id="KW-0479">Metal-binding</keyword>
<organism evidence="8 9">
    <name type="scientific">Tsukamurella paurometabola</name>
    <name type="common">Corynebacterium paurometabolum</name>
    <dbReference type="NCBI Taxonomy" id="2061"/>
    <lineage>
        <taxon>Bacteria</taxon>
        <taxon>Bacillati</taxon>
        <taxon>Actinomycetota</taxon>
        <taxon>Actinomycetes</taxon>
        <taxon>Mycobacteriales</taxon>
        <taxon>Tsukamurellaceae</taxon>
        <taxon>Tsukamurella</taxon>
    </lineage>
</organism>
<dbReference type="AlphaFoldDB" id="A0A3P8MCK5"/>
<dbReference type="Pfam" id="PF02805">
    <property type="entry name" value="Ada_Zn_binding"/>
    <property type="match status" value="1"/>
</dbReference>
<dbReference type="Gene3D" id="2.60.120.590">
    <property type="entry name" value="Alpha-ketoglutarate-dependent dioxygenase AlkB-like"/>
    <property type="match status" value="1"/>
</dbReference>
<dbReference type="GO" id="GO:0035516">
    <property type="term" value="F:broad specificity oxidative DNA demethylase activity"/>
    <property type="evidence" value="ECO:0007669"/>
    <property type="project" value="TreeGrafter"/>
</dbReference>
<dbReference type="InterPro" id="IPR005123">
    <property type="entry name" value="Oxoglu/Fe-dep_dioxygenase_dom"/>
</dbReference>
<dbReference type="SUPFAM" id="SSF51197">
    <property type="entry name" value="Clavaminate synthase-like"/>
    <property type="match status" value="1"/>
</dbReference>
<dbReference type="InterPro" id="IPR037151">
    <property type="entry name" value="AlkB-like_sf"/>
</dbReference>
<dbReference type="GO" id="GO:0035513">
    <property type="term" value="P:oxidative RNA demethylation"/>
    <property type="evidence" value="ECO:0007669"/>
    <property type="project" value="TreeGrafter"/>
</dbReference>
<evidence type="ECO:0000256" key="2">
    <source>
        <dbReference type="ARBA" id="ARBA00022964"/>
    </source>
</evidence>
<feature type="binding site" evidence="6">
    <location>
        <position position="237"/>
    </location>
    <ligand>
        <name>Fe cation</name>
        <dbReference type="ChEBI" id="CHEBI:24875"/>
        <note>catalytic</note>
    </ligand>
</feature>
<dbReference type="SUPFAM" id="SSF57884">
    <property type="entry name" value="Ada DNA repair protein, N-terminal domain (N-Ada 10)"/>
    <property type="match status" value="1"/>
</dbReference>
<dbReference type="GO" id="GO:0005737">
    <property type="term" value="C:cytoplasm"/>
    <property type="evidence" value="ECO:0007669"/>
    <property type="project" value="TreeGrafter"/>
</dbReference>
<name>A0A3P8MCK5_TSUPA</name>
<evidence type="ECO:0000313" key="8">
    <source>
        <dbReference type="EMBL" id="VDR39246.1"/>
    </source>
</evidence>
<evidence type="ECO:0000256" key="3">
    <source>
        <dbReference type="ARBA" id="ARBA00023002"/>
    </source>
</evidence>